<keyword evidence="5 6" id="KW-0012">Acyltransferase</keyword>
<evidence type="ECO:0000256" key="6">
    <source>
        <dbReference type="RuleBase" id="RU003423"/>
    </source>
</evidence>
<proteinExistence type="inferred from homology"/>
<dbReference type="EMBL" id="JBHSBH010000004">
    <property type="protein sequence ID" value="MFC3995695.1"/>
    <property type="molecule type" value="Genomic_DNA"/>
</dbReference>
<comment type="similarity">
    <text evidence="2 6">Belongs to the 2-oxoacid dehydrogenase family.</text>
</comment>
<dbReference type="InterPro" id="IPR023213">
    <property type="entry name" value="CAT-like_dom_sf"/>
</dbReference>
<dbReference type="InterPro" id="IPR003016">
    <property type="entry name" value="2-oxoA_DH_lipoyl-BS"/>
</dbReference>
<dbReference type="Proteomes" id="UP001595847">
    <property type="component" value="Unassembled WGS sequence"/>
</dbReference>
<dbReference type="PROSITE" id="PS51826">
    <property type="entry name" value="PSBD"/>
    <property type="match status" value="1"/>
</dbReference>
<dbReference type="InterPro" id="IPR011053">
    <property type="entry name" value="Single_hybrid_motif"/>
</dbReference>
<protein>
    <recommendedName>
        <fullName evidence="6">Dihydrolipoamide acetyltransferase component of pyruvate dehydrogenase complex</fullName>
        <ecNumber evidence="6">2.3.1.-</ecNumber>
    </recommendedName>
</protein>
<dbReference type="PROSITE" id="PS00189">
    <property type="entry name" value="LIPOYL"/>
    <property type="match status" value="1"/>
</dbReference>
<dbReference type="InterPro" id="IPR000089">
    <property type="entry name" value="Biotin_lipoyl"/>
</dbReference>
<evidence type="ECO:0000256" key="5">
    <source>
        <dbReference type="ARBA" id="ARBA00023315"/>
    </source>
</evidence>
<organism evidence="10 11">
    <name type="scientific">Nocardiopsis sediminis</name>
    <dbReference type="NCBI Taxonomy" id="1778267"/>
    <lineage>
        <taxon>Bacteria</taxon>
        <taxon>Bacillati</taxon>
        <taxon>Actinomycetota</taxon>
        <taxon>Actinomycetes</taxon>
        <taxon>Streptosporangiales</taxon>
        <taxon>Nocardiopsidaceae</taxon>
        <taxon>Nocardiopsis</taxon>
    </lineage>
</organism>
<comment type="caution">
    <text evidence="10">The sequence shown here is derived from an EMBL/GenBank/DDBJ whole genome shotgun (WGS) entry which is preliminary data.</text>
</comment>
<dbReference type="SUPFAM" id="SSF47005">
    <property type="entry name" value="Peripheral subunit-binding domain of 2-oxo acid dehydrogenase complex"/>
    <property type="match status" value="1"/>
</dbReference>
<dbReference type="PANTHER" id="PTHR43178:SF5">
    <property type="entry name" value="LIPOAMIDE ACYLTRANSFERASE COMPONENT OF BRANCHED-CHAIN ALPHA-KETO ACID DEHYDROGENASE COMPLEX, MITOCHONDRIAL"/>
    <property type="match status" value="1"/>
</dbReference>
<sequence>MSGGGAVRGFLLPDLGEGLTEAEILTWLVAVGDTVAVDQPVAEVETAKAAVEVPCPFAGTVAALHGAPGDSVAVGAPLISIDTSPAESAAGSAEPGTVVPAARPAPGAEGAGADRGGSASQGDLQGSGAVLVGYGTGRDAHGRQGRRRRARTAEGPRTTASAAPSAPPAQELRTPVVSPLVRRLAREHGVDVTALAGSGGGGLVLRRDVEAALAAGRDPAPAAVVPAESLDGGGMPDGGERIPLRGARRTAAERLTRSRREIPEATVWVDADASGLLDLRATLNAADPGRPVGILALVARFCLLGLRRYPSLNSRVDPERAELVRFSHVNLGFAAQTPQGLVVPVLHGAHALTTRELSAELDGAAERARGGALSPRDLTGGTFTVNNYGVFGVDGSAAIINHPEAAIVGIGRIVKRPWVVEDRVAVRPVVELTLAFDHRVCDGEEAGGFLRFVADCVERPGIALGDL</sequence>
<evidence type="ECO:0000256" key="3">
    <source>
        <dbReference type="ARBA" id="ARBA00022679"/>
    </source>
</evidence>
<evidence type="ECO:0000313" key="11">
    <source>
        <dbReference type="Proteomes" id="UP001595847"/>
    </source>
</evidence>
<dbReference type="Pfam" id="PF00198">
    <property type="entry name" value="2-oxoacid_dh"/>
    <property type="match status" value="1"/>
</dbReference>
<evidence type="ECO:0000313" key="10">
    <source>
        <dbReference type="EMBL" id="MFC3995695.1"/>
    </source>
</evidence>
<reference evidence="11" key="1">
    <citation type="journal article" date="2019" name="Int. J. Syst. Evol. Microbiol.">
        <title>The Global Catalogue of Microorganisms (GCM) 10K type strain sequencing project: providing services to taxonomists for standard genome sequencing and annotation.</title>
        <authorList>
            <consortium name="The Broad Institute Genomics Platform"/>
            <consortium name="The Broad Institute Genome Sequencing Center for Infectious Disease"/>
            <person name="Wu L."/>
            <person name="Ma J."/>
        </authorList>
    </citation>
    <scope>NUCLEOTIDE SEQUENCE [LARGE SCALE GENOMIC DNA]</scope>
    <source>
        <strain evidence="11">TBRC 1826</strain>
    </source>
</reference>
<dbReference type="InterPro" id="IPR050743">
    <property type="entry name" value="2-oxoacid_DH_E2_comp"/>
</dbReference>
<accession>A0ABV8FHR2</accession>
<keyword evidence="11" id="KW-1185">Reference proteome</keyword>
<dbReference type="Gene3D" id="3.30.559.10">
    <property type="entry name" value="Chloramphenicol acetyltransferase-like domain"/>
    <property type="match status" value="1"/>
</dbReference>
<dbReference type="Pfam" id="PF02817">
    <property type="entry name" value="E3_binding"/>
    <property type="match status" value="1"/>
</dbReference>
<evidence type="ECO:0000259" key="8">
    <source>
        <dbReference type="PROSITE" id="PS50968"/>
    </source>
</evidence>
<dbReference type="Pfam" id="PF00364">
    <property type="entry name" value="Biotin_lipoyl"/>
    <property type="match status" value="1"/>
</dbReference>
<dbReference type="Gene3D" id="4.10.320.10">
    <property type="entry name" value="E3-binding domain"/>
    <property type="match status" value="1"/>
</dbReference>
<feature type="region of interest" description="Disordered" evidence="7">
    <location>
        <begin position="85"/>
        <end position="174"/>
    </location>
</feature>
<evidence type="ECO:0000256" key="1">
    <source>
        <dbReference type="ARBA" id="ARBA00001938"/>
    </source>
</evidence>
<dbReference type="CDD" id="cd06849">
    <property type="entry name" value="lipoyl_domain"/>
    <property type="match status" value="1"/>
</dbReference>
<dbReference type="EC" id="2.3.1.-" evidence="6"/>
<dbReference type="InterPro" id="IPR001078">
    <property type="entry name" value="2-oxoacid_DH_actylTfrase"/>
</dbReference>
<feature type="domain" description="Peripheral subunit-binding (PSBD)" evidence="9">
    <location>
        <begin position="176"/>
        <end position="213"/>
    </location>
</feature>
<keyword evidence="3 6" id="KW-0808">Transferase</keyword>
<dbReference type="PROSITE" id="PS50968">
    <property type="entry name" value="BIOTINYL_LIPOYL"/>
    <property type="match status" value="1"/>
</dbReference>
<evidence type="ECO:0000256" key="2">
    <source>
        <dbReference type="ARBA" id="ARBA00007317"/>
    </source>
</evidence>
<dbReference type="GO" id="GO:0016746">
    <property type="term" value="F:acyltransferase activity"/>
    <property type="evidence" value="ECO:0007669"/>
    <property type="project" value="UniProtKB-KW"/>
</dbReference>
<feature type="compositionally biased region" description="Low complexity" evidence="7">
    <location>
        <begin position="85"/>
        <end position="108"/>
    </location>
</feature>
<feature type="compositionally biased region" description="Low complexity" evidence="7">
    <location>
        <begin position="153"/>
        <end position="164"/>
    </location>
</feature>
<dbReference type="SUPFAM" id="SSF51230">
    <property type="entry name" value="Single hybrid motif"/>
    <property type="match status" value="1"/>
</dbReference>
<dbReference type="InterPro" id="IPR004167">
    <property type="entry name" value="PSBD"/>
</dbReference>
<name>A0ABV8FHR2_9ACTN</name>
<dbReference type="RefSeq" id="WP_378531025.1">
    <property type="nucleotide sequence ID" value="NZ_JBHSBH010000004.1"/>
</dbReference>
<dbReference type="Gene3D" id="2.40.50.100">
    <property type="match status" value="1"/>
</dbReference>
<evidence type="ECO:0000256" key="4">
    <source>
        <dbReference type="ARBA" id="ARBA00022823"/>
    </source>
</evidence>
<comment type="cofactor">
    <cofactor evidence="1 6">
        <name>(R)-lipoate</name>
        <dbReference type="ChEBI" id="CHEBI:83088"/>
    </cofactor>
</comment>
<dbReference type="SUPFAM" id="SSF52777">
    <property type="entry name" value="CoA-dependent acyltransferases"/>
    <property type="match status" value="1"/>
</dbReference>
<feature type="domain" description="Lipoyl-binding" evidence="8">
    <location>
        <begin position="7"/>
        <end position="82"/>
    </location>
</feature>
<dbReference type="PANTHER" id="PTHR43178">
    <property type="entry name" value="DIHYDROLIPOAMIDE ACETYLTRANSFERASE COMPONENT OF PYRUVATE DEHYDROGENASE COMPLEX"/>
    <property type="match status" value="1"/>
</dbReference>
<evidence type="ECO:0000256" key="7">
    <source>
        <dbReference type="SAM" id="MobiDB-lite"/>
    </source>
</evidence>
<evidence type="ECO:0000259" key="9">
    <source>
        <dbReference type="PROSITE" id="PS51826"/>
    </source>
</evidence>
<gene>
    <name evidence="10" type="ORF">ACFOVU_07205</name>
</gene>
<dbReference type="InterPro" id="IPR036625">
    <property type="entry name" value="E3-bd_dom_sf"/>
</dbReference>
<keyword evidence="4 6" id="KW-0450">Lipoyl</keyword>